<evidence type="ECO:0008006" key="4">
    <source>
        <dbReference type="Google" id="ProtNLM"/>
    </source>
</evidence>
<name>A0ABX0HIS4_9PROT</name>
<evidence type="ECO:0000313" key="3">
    <source>
        <dbReference type="Proteomes" id="UP000818603"/>
    </source>
</evidence>
<protein>
    <recommendedName>
        <fullName evidence="4">Bacterial mobilisation domain-containing protein</fullName>
    </recommendedName>
</protein>
<gene>
    <name evidence="2" type="ORF">FF098_000055</name>
</gene>
<keyword evidence="3" id="KW-1185">Reference proteome</keyword>
<evidence type="ECO:0000256" key="1">
    <source>
        <dbReference type="SAM" id="MobiDB-lite"/>
    </source>
</evidence>
<dbReference type="RefSeq" id="WP_155135579.1">
    <property type="nucleotide sequence ID" value="NZ_VCJR02000001.1"/>
</dbReference>
<sequence length="141" mass="15622">MTAPVSNAFEEAASKPSKSKPKYPPPLSLRLTPNERERLERDAGQLTLSAYIRLCLFGDSVPKHRTRGTKVIKDHEALALVLHHFMHSNIANNLNQLAKATHMGTLPIDDETTSCLREACTEVVQIRAVLVQALGQSGRRK</sequence>
<feature type="region of interest" description="Disordered" evidence="1">
    <location>
        <begin position="1"/>
        <end position="35"/>
    </location>
</feature>
<organism evidence="2 3">
    <name type="scientific">Aquisalinus luteolus</name>
    <dbReference type="NCBI Taxonomy" id="1566827"/>
    <lineage>
        <taxon>Bacteria</taxon>
        <taxon>Pseudomonadati</taxon>
        <taxon>Pseudomonadota</taxon>
        <taxon>Alphaproteobacteria</taxon>
        <taxon>Parvularculales</taxon>
        <taxon>Parvularculaceae</taxon>
        <taxon>Aquisalinus</taxon>
    </lineage>
</organism>
<comment type="caution">
    <text evidence="2">The sequence shown here is derived from an EMBL/GenBank/DDBJ whole genome shotgun (WGS) entry which is preliminary data.</text>
</comment>
<accession>A0ABX0HIS4</accession>
<reference evidence="2 3" key="1">
    <citation type="submission" date="2020-02" db="EMBL/GenBank/DDBJ databases">
        <title>Genome sequence of Parvularcula flava strain NH6-79.</title>
        <authorList>
            <person name="Abdul Karim M.H."/>
            <person name="Lam M.Q."/>
            <person name="Chen S.J."/>
            <person name="Yahya A."/>
            <person name="Shahir S."/>
            <person name="Shamsir M.S."/>
            <person name="Chong C.S."/>
        </authorList>
    </citation>
    <scope>NUCLEOTIDE SEQUENCE [LARGE SCALE GENOMIC DNA]</scope>
    <source>
        <strain evidence="2 3">NH6-79</strain>
    </source>
</reference>
<proteinExistence type="predicted"/>
<dbReference type="Proteomes" id="UP000818603">
    <property type="component" value="Unassembled WGS sequence"/>
</dbReference>
<dbReference type="EMBL" id="VCJR02000001">
    <property type="protein sequence ID" value="NHK26293.1"/>
    <property type="molecule type" value="Genomic_DNA"/>
</dbReference>
<evidence type="ECO:0000313" key="2">
    <source>
        <dbReference type="EMBL" id="NHK26293.1"/>
    </source>
</evidence>